<dbReference type="Gene3D" id="3.60.10.10">
    <property type="entry name" value="Endonuclease/exonuclease/phosphatase"/>
    <property type="match status" value="1"/>
</dbReference>
<sequence>MIALPLAALPLGPTAEAATVRIRDVQGAAHRSPLNGRHVTGVAGIVTAVTGNGFWMQDPSPDKNDATSEGVFVFTRTRPTAVVADSVKVEGKVSEFRPGGSKTANLSRTEIDATRTAVLAHGRPLPAPILIGPKGRRAPGAINTGRLGDIETKGGFDPARNALDFYESLEGMRVRVQNAVAAGPTQDGEVPVIPEGGKGGQRLGAAPDDTRRIVLDDGLAALPPVSTGDRLPGPADGVLDYGFGTFKLLLTATPRAERGGLAPEATRAPKPGELAVATVALENFSPDTPAPRLRAYAGDIVQGLRSPDVVAVSGLLDNSGAKDDDTVVADQTVADLVTAISAAGGPPYDWRSITPRNKSDGGEKGGNNRVGFLFRTDRGLSFVDSPAEGSDDGPSGDDGDTGPNLTATPVKAVRAGKGVRLSLSPGRVAPTDPAWAGTRKPVAGEVTWQGRRIIIIANHWSPRTSDDQPDFGRFQPPARPTAWQREPQARVVAGFVKSIRAADKNADVIVAGNLNETESTEPLRMLTQDTGLRDLPAEVPAKDRYTAPAGALDHILLSPDLSRRKHEYDIVHRASDFADRAGDHDPSLVRIDFSAK</sequence>
<proteinExistence type="predicted"/>
<organism evidence="3 4">
    <name type="scientific">Actinomadura barringtoniae</name>
    <dbReference type="NCBI Taxonomy" id="1427535"/>
    <lineage>
        <taxon>Bacteria</taxon>
        <taxon>Bacillati</taxon>
        <taxon>Actinomycetota</taxon>
        <taxon>Actinomycetes</taxon>
        <taxon>Streptosporangiales</taxon>
        <taxon>Thermomonosporaceae</taxon>
        <taxon>Actinomadura</taxon>
    </lineage>
</organism>
<feature type="domain" description="Endonuclease/exonuclease/phosphatase" evidence="2">
    <location>
        <begin position="304"/>
        <end position="576"/>
    </location>
</feature>
<evidence type="ECO:0000313" key="3">
    <source>
        <dbReference type="EMBL" id="MBO2450385.1"/>
    </source>
</evidence>
<keyword evidence="3" id="KW-0255">Endonuclease</keyword>
<keyword evidence="3" id="KW-0540">Nuclease</keyword>
<evidence type="ECO:0000313" key="4">
    <source>
        <dbReference type="Proteomes" id="UP000669179"/>
    </source>
</evidence>
<dbReference type="Pfam" id="PF03372">
    <property type="entry name" value="Exo_endo_phos"/>
    <property type="match status" value="1"/>
</dbReference>
<keyword evidence="3" id="KW-0378">Hydrolase</keyword>
<protein>
    <submittedName>
        <fullName evidence="3">Endonuclease/exonuclease/phosphatase</fullName>
    </submittedName>
</protein>
<feature type="compositionally biased region" description="Acidic residues" evidence="1">
    <location>
        <begin position="389"/>
        <end position="400"/>
    </location>
</feature>
<feature type="region of interest" description="Disordered" evidence="1">
    <location>
        <begin position="383"/>
        <end position="413"/>
    </location>
</feature>
<dbReference type="EMBL" id="JAGEOJ010000010">
    <property type="protein sequence ID" value="MBO2450385.1"/>
    <property type="molecule type" value="Genomic_DNA"/>
</dbReference>
<keyword evidence="4" id="KW-1185">Reference proteome</keyword>
<dbReference type="PANTHER" id="PTHR42834:SF1">
    <property type="entry name" value="ENDONUCLEASE_EXONUCLEASE_PHOSPHATASE FAMILY PROTEIN (AFU_ORTHOLOGUE AFUA_3G09210)"/>
    <property type="match status" value="1"/>
</dbReference>
<dbReference type="Proteomes" id="UP000669179">
    <property type="component" value="Unassembled WGS sequence"/>
</dbReference>
<gene>
    <name evidence="3" type="ORF">J4573_25005</name>
</gene>
<evidence type="ECO:0000259" key="2">
    <source>
        <dbReference type="Pfam" id="PF03372"/>
    </source>
</evidence>
<name>A0A939TBN8_9ACTN</name>
<feature type="region of interest" description="Disordered" evidence="1">
    <location>
        <begin position="185"/>
        <end position="206"/>
    </location>
</feature>
<dbReference type="CDD" id="cd04486">
    <property type="entry name" value="YhcR_OBF_like"/>
    <property type="match status" value="1"/>
</dbReference>
<dbReference type="SUPFAM" id="SSF56219">
    <property type="entry name" value="DNase I-like"/>
    <property type="match status" value="1"/>
</dbReference>
<dbReference type="InterPro" id="IPR005135">
    <property type="entry name" value="Endo/exonuclease/phosphatase"/>
</dbReference>
<accession>A0A939TBN8</accession>
<comment type="caution">
    <text evidence="3">The sequence shown here is derived from an EMBL/GenBank/DDBJ whole genome shotgun (WGS) entry which is preliminary data.</text>
</comment>
<reference evidence="3" key="1">
    <citation type="submission" date="2021-03" db="EMBL/GenBank/DDBJ databases">
        <authorList>
            <person name="Kanchanasin P."/>
            <person name="Saeng-In P."/>
            <person name="Phongsopitanun W."/>
            <person name="Yuki M."/>
            <person name="Kudo T."/>
            <person name="Ohkuma M."/>
            <person name="Tanasupawat S."/>
        </authorList>
    </citation>
    <scope>NUCLEOTIDE SEQUENCE</scope>
    <source>
        <strain evidence="3">GKU 128</strain>
    </source>
</reference>
<dbReference type="PANTHER" id="PTHR42834">
    <property type="entry name" value="ENDONUCLEASE/EXONUCLEASE/PHOSPHATASE FAMILY PROTEIN (AFU_ORTHOLOGUE AFUA_3G09210)"/>
    <property type="match status" value="1"/>
</dbReference>
<dbReference type="GO" id="GO:0004519">
    <property type="term" value="F:endonuclease activity"/>
    <property type="evidence" value="ECO:0007669"/>
    <property type="project" value="UniProtKB-KW"/>
</dbReference>
<dbReference type="AlphaFoldDB" id="A0A939TBN8"/>
<feature type="region of interest" description="Disordered" evidence="1">
    <location>
        <begin position="347"/>
        <end position="370"/>
    </location>
</feature>
<dbReference type="InterPro" id="IPR036691">
    <property type="entry name" value="Endo/exonu/phosph_ase_sf"/>
</dbReference>
<evidence type="ECO:0000256" key="1">
    <source>
        <dbReference type="SAM" id="MobiDB-lite"/>
    </source>
</evidence>